<feature type="chain" id="PRO_5006919463" evidence="3">
    <location>
        <begin position="28"/>
        <end position="347"/>
    </location>
</feature>
<dbReference type="Gene3D" id="3.60.60.10">
    <property type="entry name" value="Penicillin V Acylase, Chain A"/>
    <property type="match status" value="1"/>
</dbReference>
<dbReference type="PATRIC" id="fig|45076.6.peg.2316"/>
<dbReference type="RefSeq" id="WP_058493875.1">
    <property type="nucleotide sequence ID" value="NZ_CBCRUR010000022.1"/>
</dbReference>
<dbReference type="AlphaFoldDB" id="A0A0W1A6H7"/>
<dbReference type="EC" id="3.5.1.24" evidence="5"/>
<sequence>MSAAPRKGFLLFVLSSILSCSVFVSFACTRVLVADNNNAVMVGRSMDWNEDMATNLLVYPKNIKRSGCDPDSSSRTNWISWVSQYGSIVATGYEDFTTDGFNEMGLAAHVLWLDETDYGTRDESKPSLSITQWMQYYLDNFKNVNDAVQYTQKHPIQITPYFHPATQQWGKLHLVLDDASGDSAIFEYINGSLKIYHNRDYTTVTNDPTYDKQLQKITQYKVFGGTRPLPGSTNSPHRFVRAHFYTKVLPELKSTNMELAGILGILNNVAYPYSAKNTSLTIWRTVADLTHRIYYFQSTENQNLISVHLDYFDLNQKAIKKLDLVNHPEYVGEMSDKFETMDLPLNS</sequence>
<dbReference type="Proteomes" id="UP000054662">
    <property type="component" value="Unassembled WGS sequence"/>
</dbReference>
<keyword evidence="6" id="KW-1185">Reference proteome</keyword>
<gene>
    <name evidence="5" type="ORF">Lwor_2114</name>
</gene>
<name>A0A0W1A6H7_9GAMM</name>
<keyword evidence="2 5" id="KW-0378">Hydrolase</keyword>
<feature type="signal peptide" evidence="3">
    <location>
        <begin position="1"/>
        <end position="27"/>
    </location>
</feature>
<dbReference type="GO" id="GO:0045302">
    <property type="term" value="F:choloylglycine hydrolase activity"/>
    <property type="evidence" value="ECO:0007669"/>
    <property type="project" value="UniProtKB-EC"/>
</dbReference>
<organism evidence="5 6">
    <name type="scientific">Legionella worsleiensis</name>
    <dbReference type="NCBI Taxonomy" id="45076"/>
    <lineage>
        <taxon>Bacteria</taxon>
        <taxon>Pseudomonadati</taxon>
        <taxon>Pseudomonadota</taxon>
        <taxon>Gammaproteobacteria</taxon>
        <taxon>Legionellales</taxon>
        <taxon>Legionellaceae</taxon>
        <taxon>Legionella</taxon>
    </lineage>
</organism>
<evidence type="ECO:0000256" key="2">
    <source>
        <dbReference type="ARBA" id="ARBA00022801"/>
    </source>
</evidence>
<dbReference type="InterPro" id="IPR029055">
    <property type="entry name" value="Ntn_hydrolases_N"/>
</dbReference>
<feature type="domain" description="Choloylglycine hydrolase/NAAA C-terminal" evidence="4">
    <location>
        <begin position="28"/>
        <end position="318"/>
    </location>
</feature>
<accession>A0A0W1A6H7</accession>
<comment type="caution">
    <text evidence="5">The sequence shown here is derived from an EMBL/GenBank/DDBJ whole genome shotgun (WGS) entry which is preliminary data.</text>
</comment>
<dbReference type="PANTHER" id="PTHR35527:SF2">
    <property type="entry name" value="HYDROLASE"/>
    <property type="match status" value="1"/>
</dbReference>
<evidence type="ECO:0000313" key="6">
    <source>
        <dbReference type="Proteomes" id="UP000054662"/>
    </source>
</evidence>
<dbReference type="EMBL" id="LNZC01000027">
    <property type="protein sequence ID" value="KTD76889.1"/>
    <property type="molecule type" value="Genomic_DNA"/>
</dbReference>
<evidence type="ECO:0000256" key="3">
    <source>
        <dbReference type="SAM" id="SignalP"/>
    </source>
</evidence>
<dbReference type="Pfam" id="PF02275">
    <property type="entry name" value="CBAH"/>
    <property type="match status" value="1"/>
</dbReference>
<dbReference type="InterPro" id="IPR029132">
    <property type="entry name" value="CBAH/NAAA_C"/>
</dbReference>
<comment type="similarity">
    <text evidence="1">Belongs to the peptidase C59 family.</text>
</comment>
<dbReference type="InterPro" id="IPR052193">
    <property type="entry name" value="Peptidase_C59"/>
</dbReference>
<dbReference type="SUPFAM" id="SSF56235">
    <property type="entry name" value="N-terminal nucleophile aminohydrolases (Ntn hydrolases)"/>
    <property type="match status" value="1"/>
</dbReference>
<protein>
    <submittedName>
        <fullName evidence="5">Choloylglycine hydrolase</fullName>
        <ecNumber evidence="5">3.5.1.24</ecNumber>
    </submittedName>
</protein>
<evidence type="ECO:0000256" key="1">
    <source>
        <dbReference type="ARBA" id="ARBA00006625"/>
    </source>
</evidence>
<evidence type="ECO:0000313" key="5">
    <source>
        <dbReference type="EMBL" id="KTD76889.1"/>
    </source>
</evidence>
<proteinExistence type="inferred from homology"/>
<dbReference type="PANTHER" id="PTHR35527">
    <property type="entry name" value="CHOLOYLGLYCINE HYDROLASE"/>
    <property type="match status" value="1"/>
</dbReference>
<evidence type="ECO:0000259" key="4">
    <source>
        <dbReference type="Pfam" id="PF02275"/>
    </source>
</evidence>
<reference evidence="5 6" key="1">
    <citation type="submission" date="2015-11" db="EMBL/GenBank/DDBJ databases">
        <title>Genomic analysis of 38 Legionella species identifies large and diverse effector repertoires.</title>
        <authorList>
            <person name="Burstein D."/>
            <person name="Amaro F."/>
            <person name="Zusman T."/>
            <person name="Lifshitz Z."/>
            <person name="Cohen O."/>
            <person name="Gilbert J.A."/>
            <person name="Pupko T."/>
            <person name="Shuman H.A."/>
            <person name="Segal G."/>
        </authorList>
    </citation>
    <scope>NUCLEOTIDE SEQUENCE [LARGE SCALE GENOMIC DNA]</scope>
    <source>
        <strain evidence="5 6">ATCC 49508</strain>
    </source>
</reference>
<dbReference type="PROSITE" id="PS51257">
    <property type="entry name" value="PROKAR_LIPOPROTEIN"/>
    <property type="match status" value="1"/>
</dbReference>
<keyword evidence="3" id="KW-0732">Signal</keyword>